<protein>
    <submittedName>
        <fullName evidence="1">Uncharacterized protein</fullName>
    </submittedName>
</protein>
<name>A0AAE3LM11_9BACI</name>
<dbReference type="RefSeq" id="WP_263072253.1">
    <property type="nucleotide sequence ID" value="NZ_JAOUSF010000002.1"/>
</dbReference>
<keyword evidence="2" id="KW-1185">Reference proteome</keyword>
<comment type="caution">
    <text evidence="1">The sequence shown here is derived from an EMBL/GenBank/DDBJ whole genome shotgun (WGS) entry which is preliminary data.</text>
</comment>
<organism evidence="1 2">
    <name type="scientific">Perspicuibacillus lycopersici</name>
    <dbReference type="NCBI Taxonomy" id="1325689"/>
    <lineage>
        <taxon>Bacteria</taxon>
        <taxon>Bacillati</taxon>
        <taxon>Bacillota</taxon>
        <taxon>Bacilli</taxon>
        <taxon>Bacillales</taxon>
        <taxon>Bacillaceae</taxon>
        <taxon>Perspicuibacillus</taxon>
    </lineage>
</organism>
<dbReference type="EMBL" id="JAOUSF010000002">
    <property type="protein sequence ID" value="MCU9613045.1"/>
    <property type="molecule type" value="Genomic_DNA"/>
</dbReference>
<evidence type="ECO:0000313" key="1">
    <source>
        <dbReference type="EMBL" id="MCU9613045.1"/>
    </source>
</evidence>
<dbReference type="Proteomes" id="UP001209318">
    <property type="component" value="Unassembled WGS sequence"/>
</dbReference>
<sequence>MENEEWVLQELERLYHSSQDYNQVTLIKATQELIKEQMKRIYQMEGEIDGTLWSPKRWSE</sequence>
<dbReference type="AlphaFoldDB" id="A0AAE3LM11"/>
<accession>A0AAE3LM11</accession>
<evidence type="ECO:0000313" key="2">
    <source>
        <dbReference type="Proteomes" id="UP001209318"/>
    </source>
</evidence>
<proteinExistence type="predicted"/>
<gene>
    <name evidence="1" type="ORF">OEV98_05710</name>
</gene>
<reference evidence="1" key="1">
    <citation type="submission" date="2022-10" db="EMBL/GenBank/DDBJ databases">
        <title>Description of Fervidibacillus gen. nov. in the family Fervidibacillaceae fam. nov. with two species, Fervidibacillus albus sp. nov., and Fervidibacillus halotolerans sp. nov., isolated from tidal flat sediments.</title>
        <authorList>
            <person name="Kwon K.K."/>
            <person name="Yang S.-H."/>
        </authorList>
    </citation>
    <scope>NUCLEOTIDE SEQUENCE</scope>
    <source>
        <strain evidence="1">JCM 19140</strain>
    </source>
</reference>